<proteinExistence type="inferred from homology"/>
<evidence type="ECO:0000256" key="2">
    <source>
        <dbReference type="ARBA" id="ARBA00004496"/>
    </source>
</evidence>
<evidence type="ECO:0000256" key="1">
    <source>
        <dbReference type="ARBA" id="ARBA00001974"/>
    </source>
</evidence>
<comment type="subcellular location">
    <subcellularLocation>
        <location evidence="2">Cytoplasm</location>
    </subcellularLocation>
</comment>
<dbReference type="Proteomes" id="UP000672657">
    <property type="component" value="Unassembled WGS sequence"/>
</dbReference>
<dbReference type="SUPFAM" id="SSF51905">
    <property type="entry name" value="FAD/NAD(P)-binding domain"/>
    <property type="match status" value="1"/>
</dbReference>
<keyword evidence="8" id="KW-0520">NAD</keyword>
<gene>
    <name evidence="11" type="primary">rubB</name>
    <name evidence="11" type="ORF">LMG26411_06124</name>
</gene>
<dbReference type="Gene3D" id="3.30.390.120">
    <property type="match status" value="1"/>
</dbReference>
<organism evidence="11 12">
    <name type="scientific">Cupriavidus numazuensis</name>
    <dbReference type="NCBI Taxonomy" id="221992"/>
    <lineage>
        <taxon>Bacteria</taxon>
        <taxon>Pseudomonadati</taxon>
        <taxon>Pseudomonadota</taxon>
        <taxon>Betaproteobacteria</taxon>
        <taxon>Burkholderiales</taxon>
        <taxon>Burkholderiaceae</taxon>
        <taxon>Cupriavidus</taxon>
    </lineage>
</organism>
<keyword evidence="4" id="KW-0963">Cytoplasm</keyword>
<dbReference type="Pfam" id="PF18113">
    <property type="entry name" value="Rbx_binding"/>
    <property type="match status" value="1"/>
</dbReference>
<dbReference type="InterPro" id="IPR036188">
    <property type="entry name" value="FAD/NAD-bd_sf"/>
</dbReference>
<keyword evidence="6" id="KW-0274">FAD</keyword>
<dbReference type="InterPro" id="IPR023753">
    <property type="entry name" value="FAD/NAD-binding_dom"/>
</dbReference>
<keyword evidence="5" id="KW-0285">Flavoprotein</keyword>
<dbReference type="Gene3D" id="3.50.50.60">
    <property type="entry name" value="FAD/NAD(P)-binding domain"/>
    <property type="match status" value="2"/>
</dbReference>
<reference evidence="11 12" key="1">
    <citation type="submission" date="2021-03" db="EMBL/GenBank/DDBJ databases">
        <authorList>
            <person name="Peeters C."/>
        </authorList>
    </citation>
    <scope>NUCLEOTIDE SEQUENCE [LARGE SCALE GENOMIC DNA]</scope>
    <source>
        <strain evidence="11 12">LMG 26411</strain>
    </source>
</reference>
<evidence type="ECO:0000256" key="3">
    <source>
        <dbReference type="ARBA" id="ARBA00006442"/>
    </source>
</evidence>
<comment type="cofactor">
    <cofactor evidence="1">
        <name>FAD</name>
        <dbReference type="ChEBI" id="CHEBI:57692"/>
    </cofactor>
</comment>
<evidence type="ECO:0000313" key="11">
    <source>
        <dbReference type="EMBL" id="CAG2158685.1"/>
    </source>
</evidence>
<comment type="similarity">
    <text evidence="3">Belongs to the FAD-dependent oxidoreductase family.</text>
</comment>
<dbReference type="EMBL" id="CAJPVI010000048">
    <property type="protein sequence ID" value="CAG2158685.1"/>
    <property type="molecule type" value="Genomic_DNA"/>
</dbReference>
<keyword evidence="7 11" id="KW-0560">Oxidoreductase</keyword>
<evidence type="ECO:0000259" key="10">
    <source>
        <dbReference type="Pfam" id="PF18113"/>
    </source>
</evidence>
<dbReference type="InterPro" id="IPR050260">
    <property type="entry name" value="FAD-bd_OxRdtase"/>
</dbReference>
<dbReference type="Pfam" id="PF07992">
    <property type="entry name" value="Pyr_redox_2"/>
    <property type="match status" value="1"/>
</dbReference>
<name>A0ABN7QA85_9BURK</name>
<accession>A0ABN7QA85</accession>
<evidence type="ECO:0000256" key="4">
    <source>
        <dbReference type="ARBA" id="ARBA00022490"/>
    </source>
</evidence>
<dbReference type="PRINTS" id="PR00411">
    <property type="entry name" value="PNDRDTASEI"/>
</dbReference>
<protein>
    <submittedName>
        <fullName evidence="11">Rubredoxin-NAD(+) reductase</fullName>
        <ecNumber evidence="11">1.18.1.1</ecNumber>
    </submittedName>
</protein>
<keyword evidence="12" id="KW-1185">Reference proteome</keyword>
<evidence type="ECO:0000256" key="5">
    <source>
        <dbReference type="ARBA" id="ARBA00022630"/>
    </source>
</evidence>
<dbReference type="PRINTS" id="PR00368">
    <property type="entry name" value="FADPNR"/>
</dbReference>
<dbReference type="GO" id="GO:0015044">
    <property type="term" value="F:rubredoxin-NAD+ reductase activity"/>
    <property type="evidence" value="ECO:0007669"/>
    <property type="project" value="UniProtKB-EC"/>
</dbReference>
<evidence type="ECO:0000256" key="6">
    <source>
        <dbReference type="ARBA" id="ARBA00022827"/>
    </source>
</evidence>
<comment type="caution">
    <text evidence="11">The sequence shown here is derived from an EMBL/GenBank/DDBJ whole genome shotgun (WGS) entry which is preliminary data.</text>
</comment>
<feature type="domain" description="Rubredoxin binding" evidence="10">
    <location>
        <begin position="312"/>
        <end position="378"/>
    </location>
</feature>
<evidence type="ECO:0000259" key="9">
    <source>
        <dbReference type="Pfam" id="PF07992"/>
    </source>
</evidence>
<evidence type="ECO:0000256" key="7">
    <source>
        <dbReference type="ARBA" id="ARBA00023002"/>
    </source>
</evidence>
<evidence type="ECO:0000313" key="12">
    <source>
        <dbReference type="Proteomes" id="UP000672657"/>
    </source>
</evidence>
<sequence length="387" mass="41086">MARGVEMDPIVIVGSGLAGYAVAREFRKKNPSDPLIVVTADDGQFYSKPALSEALRLGTPDAELASRNAQAMQLQIKGEIWCATRAERIDAEAKILFTSAGALHYSRLVLALGAEPVQLPLDPISLGHIHSANDLASYRRFRAALHGKRSVTVLGAGLVGCEFANDLARAGYQVNVMDIAPLPLSRLLPPENGAFLRQGLERIGVEWRLGSGVIAIEREGPGLSVQGAAGDVFHTDVVLSAIGLRPRTSLLRDTAIRTGHGIQVDMHLRTNDCDVFALGDCAEVEGMWLPYIAPIGPAAKVIASNLNGGSARVRYPAMPVVVKTPDCPTVICPPPPGLEGQWCTESGDLGVQSLYRDVGGAVHGFALNGNCVGRAPELRESLPMLLG</sequence>
<evidence type="ECO:0000256" key="8">
    <source>
        <dbReference type="ARBA" id="ARBA00023027"/>
    </source>
</evidence>
<feature type="domain" description="FAD/NAD(P)-binding" evidence="9">
    <location>
        <begin position="10"/>
        <end position="283"/>
    </location>
</feature>
<dbReference type="EC" id="1.18.1.1" evidence="11"/>
<dbReference type="PANTHER" id="PTHR43429">
    <property type="entry name" value="PYRIDINE NUCLEOTIDE-DISULFIDE OXIDOREDUCTASE DOMAIN-CONTAINING"/>
    <property type="match status" value="1"/>
</dbReference>
<dbReference type="InterPro" id="IPR041364">
    <property type="entry name" value="Rbx-bd"/>
</dbReference>
<dbReference type="PANTHER" id="PTHR43429:SF3">
    <property type="entry name" value="NITRITE REDUCTASE [NAD(P)H]"/>
    <property type="match status" value="1"/>
</dbReference>